<feature type="transmembrane region" description="Helical" evidence="3">
    <location>
        <begin position="203"/>
        <end position="228"/>
    </location>
</feature>
<keyword evidence="3" id="KW-0472">Membrane</keyword>
<dbReference type="InterPro" id="IPR036259">
    <property type="entry name" value="MFS_trans_sf"/>
</dbReference>
<evidence type="ECO:0000313" key="6">
    <source>
        <dbReference type="EMBL" id="CAD8254673.1"/>
    </source>
</evidence>
<evidence type="ECO:0000313" key="5">
    <source>
        <dbReference type="EMBL" id="CAD8254672.1"/>
    </source>
</evidence>
<comment type="subcellular location">
    <subcellularLocation>
        <location evidence="1">Membrane</location>
        <topology evidence="1">Multi-pass membrane protein</topology>
    </subcellularLocation>
</comment>
<proteinExistence type="predicted"/>
<evidence type="ECO:0000256" key="2">
    <source>
        <dbReference type="SAM" id="MobiDB-lite"/>
    </source>
</evidence>
<dbReference type="Gene3D" id="1.20.1250.20">
    <property type="entry name" value="MFS general substrate transporter like domains"/>
    <property type="match status" value="2"/>
</dbReference>
<evidence type="ECO:0000256" key="3">
    <source>
        <dbReference type="SAM" id="Phobius"/>
    </source>
</evidence>
<feature type="transmembrane region" description="Helical" evidence="3">
    <location>
        <begin position="240"/>
        <end position="260"/>
    </location>
</feature>
<gene>
    <name evidence="5" type="ORF">PPYR1160_LOCUS4164</name>
    <name evidence="6" type="ORF">PPYR1160_LOCUS4165</name>
</gene>
<dbReference type="InterPro" id="IPR020846">
    <property type="entry name" value="MFS_dom"/>
</dbReference>
<reference evidence="5" key="1">
    <citation type="submission" date="2021-01" db="EMBL/GenBank/DDBJ databases">
        <authorList>
            <person name="Corre E."/>
            <person name="Pelletier E."/>
            <person name="Niang G."/>
            <person name="Scheremetjew M."/>
            <person name="Finn R."/>
            <person name="Kale V."/>
            <person name="Holt S."/>
            <person name="Cochrane G."/>
            <person name="Meng A."/>
            <person name="Brown T."/>
            <person name="Cohen L."/>
        </authorList>
    </citation>
    <scope>NUCLEOTIDE SEQUENCE</scope>
    <source>
        <strain evidence="5">CCMP2078</strain>
    </source>
</reference>
<feature type="transmembrane region" description="Helical" evidence="3">
    <location>
        <begin position="354"/>
        <end position="375"/>
    </location>
</feature>
<name>A0A6U0U2T3_9STRA</name>
<dbReference type="PANTHER" id="PTHR23528:SF1">
    <property type="entry name" value="MAJOR FACILITATOR SUPERFAMILY (MFS) PROFILE DOMAIN-CONTAINING PROTEIN"/>
    <property type="match status" value="1"/>
</dbReference>
<dbReference type="InterPro" id="IPR011701">
    <property type="entry name" value="MFS"/>
</dbReference>
<evidence type="ECO:0000256" key="1">
    <source>
        <dbReference type="ARBA" id="ARBA00004141"/>
    </source>
</evidence>
<dbReference type="PANTHER" id="PTHR23528">
    <property type="match status" value="1"/>
</dbReference>
<dbReference type="GO" id="GO:0022857">
    <property type="term" value="F:transmembrane transporter activity"/>
    <property type="evidence" value="ECO:0007669"/>
    <property type="project" value="InterPro"/>
</dbReference>
<feature type="region of interest" description="Disordered" evidence="2">
    <location>
        <begin position="1"/>
        <end position="79"/>
    </location>
</feature>
<feature type="domain" description="Major facilitator superfamily (MFS) profile" evidence="4">
    <location>
        <begin position="318"/>
        <end position="512"/>
    </location>
</feature>
<dbReference type="GO" id="GO:0006814">
    <property type="term" value="P:sodium ion transport"/>
    <property type="evidence" value="ECO:0007669"/>
    <property type="project" value="InterPro"/>
</dbReference>
<feature type="transmembrane region" description="Helical" evidence="3">
    <location>
        <begin position="485"/>
        <end position="505"/>
    </location>
</feature>
<feature type="transmembrane region" description="Helical" evidence="3">
    <location>
        <begin position="319"/>
        <end position="342"/>
    </location>
</feature>
<evidence type="ECO:0000259" key="4">
    <source>
        <dbReference type="PROSITE" id="PS50850"/>
    </source>
</evidence>
<dbReference type="Pfam" id="PF07690">
    <property type="entry name" value="MFS_1"/>
    <property type="match status" value="2"/>
</dbReference>
<organism evidence="5">
    <name type="scientific">Pinguiococcus pyrenoidosus</name>
    <dbReference type="NCBI Taxonomy" id="172671"/>
    <lineage>
        <taxon>Eukaryota</taxon>
        <taxon>Sar</taxon>
        <taxon>Stramenopiles</taxon>
        <taxon>Ochrophyta</taxon>
        <taxon>Pinguiophyceae</taxon>
        <taxon>Pinguiochrysidales</taxon>
        <taxon>Pinguiochrysidaceae</taxon>
        <taxon>Pinguiococcus</taxon>
    </lineage>
</organism>
<keyword evidence="3" id="KW-1133">Transmembrane helix</keyword>
<sequence length="512" mass="55020">MSSLNSGAQAPSAPLRNQYGSESVSAPAATPDESVARHLRKRPASKADEVDSESTRKSHAVDLESPEANLGDGEDVGGVNASLLSRDEREHQEQDPLLRPELHICRMLGIFSFSFTNGTLLSTYLLATLPTEAERMDEGLKSIILGTFIGLAGVTQLSGPIAGLLSDRCTSSFGKRRPFMLAGGLVGALGLVMQYIGSAAKDWTLYGAGFLIAMLALNVIFSSMIGLVPDLVPEQQMGRANGIIAMLSVLGAVSGFAMWFAVQGNLGDMYKFYLVLLVSTLYLTALTANERPVTKSIPPLRWQDIKDCFWVSPSEHHDFFMVFVSRTLYYCGISSSSFFKFYIKDMIGVSDPNVAVGVIAVIGQICGSLAAYPVGYLSDYLNNGRKIYIYISCAIMALVNLGYIFCYSVWPVYILSGVIGAANGAYLTMDYAIAVDTLPSKDEAARFMGVWGVGAFIGTALGPAIGGPLLYFAGATDTPGQFSRLGYALLQISSAVYLTLAAYLLKYVYGAR</sequence>
<feature type="transmembrane region" description="Helical" evidence="3">
    <location>
        <begin position="450"/>
        <end position="473"/>
    </location>
</feature>
<dbReference type="GO" id="GO:0016020">
    <property type="term" value="C:membrane"/>
    <property type="evidence" value="ECO:0007669"/>
    <property type="project" value="UniProtKB-SubCell"/>
</dbReference>
<dbReference type="SUPFAM" id="SSF103473">
    <property type="entry name" value="MFS general substrate transporter"/>
    <property type="match status" value="1"/>
</dbReference>
<protein>
    <recommendedName>
        <fullName evidence="4">Major facilitator superfamily (MFS) profile domain-containing protein</fullName>
    </recommendedName>
</protein>
<dbReference type="EMBL" id="HBEA01005439">
    <property type="protein sequence ID" value="CAD8254673.1"/>
    <property type="molecule type" value="Transcribed_RNA"/>
</dbReference>
<feature type="transmembrane region" description="Helical" evidence="3">
    <location>
        <begin position="107"/>
        <end position="127"/>
    </location>
</feature>
<feature type="compositionally biased region" description="Basic and acidic residues" evidence="2">
    <location>
        <begin position="45"/>
        <end position="62"/>
    </location>
</feature>
<feature type="transmembrane region" description="Helical" evidence="3">
    <location>
        <begin position="387"/>
        <end position="405"/>
    </location>
</feature>
<dbReference type="PROSITE" id="PS50850">
    <property type="entry name" value="MFS"/>
    <property type="match status" value="1"/>
</dbReference>
<dbReference type="EMBL" id="HBEA01005438">
    <property type="protein sequence ID" value="CAD8254672.1"/>
    <property type="molecule type" value="Transcribed_RNA"/>
</dbReference>
<keyword evidence="3" id="KW-0812">Transmembrane</keyword>
<feature type="transmembrane region" description="Helical" evidence="3">
    <location>
        <begin position="178"/>
        <end position="197"/>
    </location>
</feature>
<feature type="transmembrane region" description="Helical" evidence="3">
    <location>
        <begin position="411"/>
        <end position="429"/>
    </location>
</feature>
<feature type="transmembrane region" description="Helical" evidence="3">
    <location>
        <begin position="143"/>
        <end position="166"/>
    </location>
</feature>
<dbReference type="AlphaFoldDB" id="A0A6U0U2T3"/>
<accession>A0A6U0U2T3</accession>
<dbReference type="PROSITE" id="PS00872">
    <property type="entry name" value="NA_GALACTOSIDE_SYMP"/>
    <property type="match status" value="1"/>
</dbReference>
<dbReference type="InterPro" id="IPR018043">
    <property type="entry name" value="Na/Gal_symport_CS"/>
</dbReference>